<dbReference type="AlphaFoldDB" id="A0A0H5QFP2"/>
<evidence type="ECO:0000313" key="2">
    <source>
        <dbReference type="EMBL" id="CRY94852.1"/>
    </source>
</evidence>
<evidence type="ECO:0000259" key="1">
    <source>
        <dbReference type="Pfam" id="PF05713"/>
    </source>
</evidence>
<feature type="domain" description="Bacterial mobilisation" evidence="1">
    <location>
        <begin position="61"/>
        <end position="103"/>
    </location>
</feature>
<dbReference type="EMBL" id="LN853036">
    <property type="protein sequence ID" value="CRY94852.1"/>
    <property type="molecule type" value="Genomic_DNA"/>
</dbReference>
<dbReference type="InterPro" id="IPR008687">
    <property type="entry name" value="MobC"/>
</dbReference>
<accession>A0A0H5QFP2</accession>
<reference evidence="2" key="1">
    <citation type="submission" date="2015-06" db="EMBL/GenBank/DDBJ databases">
        <authorList>
            <person name="Joergensen T."/>
        </authorList>
    </citation>
    <scope>NUCLEOTIDE SEQUENCE</scope>
    <source>
        <plasmid evidence="2">pRGRH0380</plasmid>
    </source>
</reference>
<organism evidence="2">
    <name type="scientific">uncultured prokaryote</name>
    <dbReference type="NCBI Taxonomy" id="198431"/>
    <lineage>
        <taxon>unclassified sequences</taxon>
        <taxon>environmental samples</taxon>
    </lineage>
</organism>
<dbReference type="Pfam" id="PF05713">
    <property type="entry name" value="MobC"/>
    <property type="match status" value="1"/>
</dbReference>
<proteinExistence type="predicted"/>
<protein>
    <recommendedName>
        <fullName evidence="1">Bacterial mobilisation domain-containing protein</fullName>
    </recommendedName>
</protein>
<name>A0A0H5QFP2_9ZZZZ</name>
<geneLocation type="plasmid" evidence="2">
    <name>pRGRH0380</name>
</geneLocation>
<keyword evidence="2" id="KW-0614">Plasmid</keyword>
<reference evidence="2" key="2">
    <citation type="submission" date="2015-07" db="EMBL/GenBank/DDBJ databases">
        <title>Plasmids, circular viruses and viroids from rat gut.</title>
        <authorList>
            <person name="Jorgensen T.J."/>
            <person name="Hansen M.A."/>
            <person name="Xu Z."/>
            <person name="Tabak M.A."/>
            <person name="Sorensen S.J."/>
            <person name="Hansen L.H."/>
        </authorList>
    </citation>
    <scope>NUCLEOTIDE SEQUENCE</scope>
    <source>
        <plasmid evidence="2">pRGRH0380</plasmid>
    </source>
</reference>
<sequence>MPTEQPKRLKTIKVRVTETEWASLRAACPKAQLAEWMREHCLGVVPQQRRTPPPTIDPALLRQVAGIGNNLNQIARRINASPLTTLDKVEYLAALAAVARELEGLRRDRQNP</sequence>